<organism evidence="1 2">
    <name type="scientific">Hibiscus sabdariffa</name>
    <name type="common">roselle</name>
    <dbReference type="NCBI Taxonomy" id="183260"/>
    <lineage>
        <taxon>Eukaryota</taxon>
        <taxon>Viridiplantae</taxon>
        <taxon>Streptophyta</taxon>
        <taxon>Embryophyta</taxon>
        <taxon>Tracheophyta</taxon>
        <taxon>Spermatophyta</taxon>
        <taxon>Magnoliopsida</taxon>
        <taxon>eudicotyledons</taxon>
        <taxon>Gunneridae</taxon>
        <taxon>Pentapetalae</taxon>
        <taxon>rosids</taxon>
        <taxon>malvids</taxon>
        <taxon>Malvales</taxon>
        <taxon>Malvaceae</taxon>
        <taxon>Malvoideae</taxon>
        <taxon>Hibiscus</taxon>
    </lineage>
</organism>
<reference evidence="1 2" key="1">
    <citation type="journal article" date="2024" name="G3 (Bethesda)">
        <title>Genome assembly of Hibiscus sabdariffa L. provides insights into metabolisms of medicinal natural products.</title>
        <authorList>
            <person name="Kim T."/>
        </authorList>
    </citation>
    <scope>NUCLEOTIDE SEQUENCE [LARGE SCALE GENOMIC DNA]</scope>
    <source>
        <strain evidence="1">TK-2024</strain>
        <tissue evidence="1">Old leaves</tissue>
    </source>
</reference>
<keyword evidence="2" id="KW-1185">Reference proteome</keyword>
<evidence type="ECO:0000313" key="1">
    <source>
        <dbReference type="EMBL" id="KAK9042560.1"/>
    </source>
</evidence>
<sequence>MKVVEQGELEWFYTGHSLTTAENWTVVAGFELPAQGEVKDDGRELHEWRKGVVVLRKPRCSTPITHECQKARA</sequence>
<accession>A0ABR2TYY2</accession>
<protein>
    <submittedName>
        <fullName evidence="1">Uncharacterized protein</fullName>
    </submittedName>
</protein>
<comment type="caution">
    <text evidence="1">The sequence shown here is derived from an EMBL/GenBank/DDBJ whole genome shotgun (WGS) entry which is preliminary data.</text>
</comment>
<proteinExistence type="predicted"/>
<evidence type="ECO:0000313" key="2">
    <source>
        <dbReference type="Proteomes" id="UP001396334"/>
    </source>
</evidence>
<dbReference type="Proteomes" id="UP001396334">
    <property type="component" value="Unassembled WGS sequence"/>
</dbReference>
<name>A0ABR2TYY2_9ROSI</name>
<gene>
    <name evidence="1" type="ORF">V6N11_017629</name>
</gene>
<dbReference type="EMBL" id="JBBPBN010000004">
    <property type="protein sequence ID" value="KAK9042560.1"/>
    <property type="molecule type" value="Genomic_DNA"/>
</dbReference>